<dbReference type="PROSITE" id="PS50109">
    <property type="entry name" value="HIS_KIN"/>
    <property type="match status" value="1"/>
</dbReference>
<keyword evidence="6" id="KW-0418">Kinase</keyword>
<evidence type="ECO:0000256" key="8">
    <source>
        <dbReference type="ARBA" id="ARBA00023012"/>
    </source>
</evidence>
<name>A0A517YZ95_9BACT</name>
<dbReference type="PANTHER" id="PTHR43065:SF10">
    <property type="entry name" value="PEROXIDE STRESS-ACTIVATED HISTIDINE KINASE MAK3"/>
    <property type="match status" value="1"/>
</dbReference>
<feature type="compositionally biased region" description="Basic and acidic residues" evidence="9">
    <location>
        <begin position="291"/>
        <end position="304"/>
    </location>
</feature>
<gene>
    <name evidence="11" type="primary">fixL_2</name>
    <name evidence="11" type="ORF">KS4_36280</name>
</gene>
<dbReference type="InterPro" id="IPR036890">
    <property type="entry name" value="HATPase_C_sf"/>
</dbReference>
<feature type="region of interest" description="Disordered" evidence="9">
    <location>
        <begin position="275"/>
        <end position="304"/>
    </location>
</feature>
<dbReference type="Gene3D" id="3.30.565.10">
    <property type="entry name" value="Histidine kinase-like ATPase, C-terminal domain"/>
    <property type="match status" value="1"/>
</dbReference>
<keyword evidence="7" id="KW-0067">ATP-binding</keyword>
<evidence type="ECO:0000259" key="10">
    <source>
        <dbReference type="PROSITE" id="PS50109"/>
    </source>
</evidence>
<dbReference type="GO" id="GO:0000155">
    <property type="term" value="F:phosphorelay sensor kinase activity"/>
    <property type="evidence" value="ECO:0007669"/>
    <property type="project" value="InterPro"/>
</dbReference>
<feature type="region of interest" description="Disordered" evidence="9">
    <location>
        <begin position="1"/>
        <end position="36"/>
    </location>
</feature>
<dbReference type="Gene3D" id="1.10.287.130">
    <property type="match status" value="1"/>
</dbReference>
<dbReference type="OrthoDB" id="9784397at2"/>
<evidence type="ECO:0000313" key="12">
    <source>
        <dbReference type="Proteomes" id="UP000317369"/>
    </source>
</evidence>
<dbReference type="SMART" id="SM00388">
    <property type="entry name" value="HisKA"/>
    <property type="match status" value="1"/>
</dbReference>
<dbReference type="InterPro" id="IPR004358">
    <property type="entry name" value="Sig_transdc_His_kin-like_C"/>
</dbReference>
<evidence type="ECO:0000256" key="9">
    <source>
        <dbReference type="SAM" id="MobiDB-lite"/>
    </source>
</evidence>
<evidence type="ECO:0000256" key="3">
    <source>
        <dbReference type="ARBA" id="ARBA00022553"/>
    </source>
</evidence>
<dbReference type="InterPro" id="IPR005467">
    <property type="entry name" value="His_kinase_dom"/>
</dbReference>
<keyword evidence="12" id="KW-1185">Reference proteome</keyword>
<evidence type="ECO:0000313" key="11">
    <source>
        <dbReference type="EMBL" id="QDU35545.1"/>
    </source>
</evidence>
<dbReference type="PRINTS" id="PR00344">
    <property type="entry name" value="BCTRLSENSOR"/>
</dbReference>
<dbReference type="Pfam" id="PF00512">
    <property type="entry name" value="HisKA"/>
    <property type="match status" value="1"/>
</dbReference>
<dbReference type="GO" id="GO:0005524">
    <property type="term" value="F:ATP binding"/>
    <property type="evidence" value="ECO:0007669"/>
    <property type="project" value="UniProtKB-KW"/>
</dbReference>
<dbReference type="InterPro" id="IPR003594">
    <property type="entry name" value="HATPase_dom"/>
</dbReference>
<sequence>MAKPKQSNPNHSERDTKSARGQAISQQPQPPVPQPDQIEELLNHLQDMESRISELQQGLSHSHRLTTLGTITSIIAHEFNNLLTPIMSYSQLAIKNPEDLTLSQKANVKSYEAASRAAHIVRSMLNFARQEDSANHISCFNSVLDETLACLARQPEKDNIQFKRPKADRDVQILINPTHLHQVLMNLILNARKVLLATGGMIQVNTQVIGSDVIIEIADTGPGIPEEIMGSLFDPFVTRSTSTEQSDSCETSGVESDSCDVGSCARESAKLESADELKRYGPVESGQKTGAQHDEGQGGEVGKDCAKHQRGTGLGLYICKQLIEQAGGKIAVTSEPGHGATFTIRLPQAIDLI</sequence>
<dbReference type="PANTHER" id="PTHR43065">
    <property type="entry name" value="SENSOR HISTIDINE KINASE"/>
    <property type="match status" value="1"/>
</dbReference>
<feature type="compositionally biased region" description="Polar residues" evidence="9">
    <location>
        <begin position="1"/>
        <end position="10"/>
    </location>
</feature>
<feature type="domain" description="Histidine kinase" evidence="10">
    <location>
        <begin position="74"/>
        <end position="350"/>
    </location>
</feature>
<keyword evidence="5" id="KW-0547">Nucleotide-binding</keyword>
<dbReference type="RefSeq" id="WP_145081052.1">
    <property type="nucleotide sequence ID" value="NZ_CP036425.1"/>
</dbReference>
<dbReference type="InterPro" id="IPR003661">
    <property type="entry name" value="HisK_dim/P_dom"/>
</dbReference>
<keyword evidence="3" id="KW-0597">Phosphoprotein</keyword>
<evidence type="ECO:0000256" key="7">
    <source>
        <dbReference type="ARBA" id="ARBA00022840"/>
    </source>
</evidence>
<reference evidence="11 12" key="1">
    <citation type="submission" date="2019-02" db="EMBL/GenBank/DDBJ databases">
        <title>Deep-cultivation of Planctomycetes and their phenomic and genomic characterization uncovers novel biology.</title>
        <authorList>
            <person name="Wiegand S."/>
            <person name="Jogler M."/>
            <person name="Boedeker C."/>
            <person name="Pinto D."/>
            <person name="Vollmers J."/>
            <person name="Rivas-Marin E."/>
            <person name="Kohn T."/>
            <person name="Peeters S.H."/>
            <person name="Heuer A."/>
            <person name="Rast P."/>
            <person name="Oberbeckmann S."/>
            <person name="Bunk B."/>
            <person name="Jeske O."/>
            <person name="Meyerdierks A."/>
            <person name="Storesund J.E."/>
            <person name="Kallscheuer N."/>
            <person name="Luecker S."/>
            <person name="Lage O.M."/>
            <person name="Pohl T."/>
            <person name="Merkel B.J."/>
            <person name="Hornburger P."/>
            <person name="Mueller R.-W."/>
            <person name="Bruemmer F."/>
            <person name="Labrenz M."/>
            <person name="Spormann A.M."/>
            <person name="Op den Camp H."/>
            <person name="Overmann J."/>
            <person name="Amann R."/>
            <person name="Jetten M.S.M."/>
            <person name="Mascher T."/>
            <person name="Medema M.H."/>
            <person name="Devos D.P."/>
            <person name="Kaster A.-K."/>
            <person name="Ovreas L."/>
            <person name="Rohde M."/>
            <person name="Galperin M.Y."/>
            <person name="Jogler C."/>
        </authorList>
    </citation>
    <scope>NUCLEOTIDE SEQUENCE [LARGE SCALE GENOMIC DNA]</scope>
    <source>
        <strain evidence="11 12">KS4</strain>
    </source>
</reference>
<dbReference type="Pfam" id="PF02518">
    <property type="entry name" value="HATPase_c"/>
    <property type="match status" value="2"/>
</dbReference>
<dbReference type="KEGG" id="pcor:KS4_36280"/>
<dbReference type="AlphaFoldDB" id="A0A517YZ95"/>
<protein>
    <recommendedName>
        <fullName evidence="2">histidine kinase</fullName>
        <ecNumber evidence="2">2.7.13.3</ecNumber>
    </recommendedName>
</protein>
<dbReference type="EMBL" id="CP036425">
    <property type="protein sequence ID" value="QDU35545.1"/>
    <property type="molecule type" value="Genomic_DNA"/>
</dbReference>
<dbReference type="SMART" id="SM00387">
    <property type="entry name" value="HATPase_c"/>
    <property type="match status" value="1"/>
</dbReference>
<dbReference type="Proteomes" id="UP000317369">
    <property type="component" value="Chromosome"/>
</dbReference>
<evidence type="ECO:0000256" key="1">
    <source>
        <dbReference type="ARBA" id="ARBA00000085"/>
    </source>
</evidence>
<dbReference type="InterPro" id="IPR036097">
    <property type="entry name" value="HisK_dim/P_sf"/>
</dbReference>
<evidence type="ECO:0000256" key="2">
    <source>
        <dbReference type="ARBA" id="ARBA00012438"/>
    </source>
</evidence>
<dbReference type="EC" id="2.7.13.3" evidence="2"/>
<dbReference type="SUPFAM" id="SSF55874">
    <property type="entry name" value="ATPase domain of HSP90 chaperone/DNA topoisomerase II/histidine kinase"/>
    <property type="match status" value="2"/>
</dbReference>
<proteinExistence type="predicted"/>
<organism evidence="11 12">
    <name type="scientific">Poriferisphaera corsica</name>
    <dbReference type="NCBI Taxonomy" id="2528020"/>
    <lineage>
        <taxon>Bacteria</taxon>
        <taxon>Pseudomonadati</taxon>
        <taxon>Planctomycetota</taxon>
        <taxon>Phycisphaerae</taxon>
        <taxon>Phycisphaerales</taxon>
        <taxon>Phycisphaeraceae</taxon>
        <taxon>Poriferisphaera</taxon>
    </lineage>
</organism>
<keyword evidence="8" id="KW-0902">Two-component regulatory system</keyword>
<comment type="catalytic activity">
    <reaction evidence="1">
        <text>ATP + protein L-histidine = ADP + protein N-phospho-L-histidine.</text>
        <dbReference type="EC" id="2.7.13.3"/>
    </reaction>
</comment>
<evidence type="ECO:0000256" key="4">
    <source>
        <dbReference type="ARBA" id="ARBA00022679"/>
    </source>
</evidence>
<evidence type="ECO:0000256" key="5">
    <source>
        <dbReference type="ARBA" id="ARBA00022741"/>
    </source>
</evidence>
<dbReference type="SUPFAM" id="SSF47384">
    <property type="entry name" value="Homodimeric domain of signal transducing histidine kinase"/>
    <property type="match status" value="1"/>
</dbReference>
<keyword evidence="4 11" id="KW-0808">Transferase</keyword>
<accession>A0A517YZ95</accession>
<evidence type="ECO:0000256" key="6">
    <source>
        <dbReference type="ARBA" id="ARBA00022777"/>
    </source>
</evidence>